<proteinExistence type="predicted"/>
<comment type="caution">
    <text evidence="1">The sequence shown here is derived from an EMBL/GenBank/DDBJ whole genome shotgun (WGS) entry which is preliminary data.</text>
</comment>
<evidence type="ECO:0000313" key="1">
    <source>
        <dbReference type="EMBL" id="CAI5758320.1"/>
    </source>
</evidence>
<dbReference type="AlphaFoldDB" id="A0A9W4XDH9"/>
<gene>
    <name evidence="1" type="ORF">CANVERA_P2834</name>
</gene>
<dbReference type="SUPFAM" id="SSF56784">
    <property type="entry name" value="HAD-like"/>
    <property type="match status" value="1"/>
</dbReference>
<dbReference type="NCBIfam" id="TIGR01488">
    <property type="entry name" value="HAD-SF-IB"/>
    <property type="match status" value="1"/>
</dbReference>
<dbReference type="OrthoDB" id="10255128at2759"/>
<dbReference type="Proteomes" id="UP001152885">
    <property type="component" value="Unassembled WGS sequence"/>
</dbReference>
<dbReference type="PANTHER" id="PTHR28181">
    <property type="entry name" value="UPF0655 PROTEIN YCR015C"/>
    <property type="match status" value="1"/>
</dbReference>
<reference evidence="1" key="1">
    <citation type="submission" date="2022-12" db="EMBL/GenBank/DDBJ databases">
        <authorList>
            <person name="Brejova B."/>
        </authorList>
    </citation>
    <scope>NUCLEOTIDE SEQUENCE</scope>
</reference>
<protein>
    <recommendedName>
        <fullName evidence="3">Haloacid dehalogenase-like hydrolase</fullName>
    </recommendedName>
</protein>
<dbReference type="Gene3D" id="3.40.50.1000">
    <property type="entry name" value="HAD superfamily/HAD-like"/>
    <property type="match status" value="1"/>
</dbReference>
<dbReference type="InterPro" id="IPR036412">
    <property type="entry name" value="HAD-like_sf"/>
</dbReference>
<accession>A0A9W4XDH9</accession>
<organism evidence="1 2">
    <name type="scientific">Candida verbasci</name>
    <dbReference type="NCBI Taxonomy" id="1227364"/>
    <lineage>
        <taxon>Eukaryota</taxon>
        <taxon>Fungi</taxon>
        <taxon>Dikarya</taxon>
        <taxon>Ascomycota</taxon>
        <taxon>Saccharomycotina</taxon>
        <taxon>Pichiomycetes</taxon>
        <taxon>Debaryomycetaceae</taxon>
        <taxon>Candida/Lodderomyces clade</taxon>
        <taxon>Candida</taxon>
    </lineage>
</organism>
<name>A0A9W4XDH9_9ASCO</name>
<dbReference type="InterPro" id="IPR050849">
    <property type="entry name" value="HAD-like_hydrolase_phosphatase"/>
</dbReference>
<dbReference type="PANTHER" id="PTHR28181:SF1">
    <property type="entry name" value="COLD TOLERANCE PROTEIN 1"/>
    <property type="match status" value="1"/>
</dbReference>
<evidence type="ECO:0000313" key="2">
    <source>
        <dbReference type="Proteomes" id="UP001152885"/>
    </source>
</evidence>
<dbReference type="EMBL" id="CANTUO010000002">
    <property type="protein sequence ID" value="CAI5758320.1"/>
    <property type="molecule type" value="Genomic_DNA"/>
</dbReference>
<dbReference type="InterPro" id="IPR023214">
    <property type="entry name" value="HAD_sf"/>
</dbReference>
<evidence type="ECO:0008006" key="3">
    <source>
        <dbReference type="Google" id="ProtNLM"/>
    </source>
</evidence>
<keyword evidence="2" id="KW-1185">Reference proteome</keyword>
<sequence length="244" mass="28893">MRSFKIKPNCIISDWDETITVKDTIKYVSQVPYKLNPNLTPKFEYFTNVYMKNYNEYKEKFGLRNSLNDEIRFQKGMRPIEMSSIKELERYMIFKGLTKEYFEAQAHLIELRSGFVDFVNKCRQIGIEFIILSVNWSSLIIKKALELNGIFDIKIITNELEFKNGLTTGTWIGNEIRTSEDKLDFVKKYGENFMYIGDSLTDLLPLLHSKYSFIIQDGKICELDEKYNLNFIKGNWNDFMNYIE</sequence>
<dbReference type="Pfam" id="PF12710">
    <property type="entry name" value="HAD"/>
    <property type="match status" value="1"/>
</dbReference>